<proteinExistence type="predicted"/>
<protein>
    <submittedName>
        <fullName evidence="1">Uncharacterized protein</fullName>
    </submittedName>
</protein>
<evidence type="ECO:0000313" key="2">
    <source>
        <dbReference type="Proteomes" id="UP000270866"/>
    </source>
</evidence>
<reference evidence="1 2" key="1">
    <citation type="journal article" date="2018" name="Sci. Rep.">
        <title>Characterisation of pathogen-specific regions and novel effector candidates in Fusarium oxysporum f. sp. cepae.</title>
        <authorList>
            <person name="Armitage A.D."/>
            <person name="Taylor A."/>
            <person name="Sobczyk M.K."/>
            <person name="Baxter L."/>
            <person name="Greenfield B.P."/>
            <person name="Bates H.J."/>
            <person name="Wilson F."/>
            <person name="Jackson A.C."/>
            <person name="Ott S."/>
            <person name="Harrison R.J."/>
            <person name="Clarkson J.P."/>
        </authorList>
    </citation>
    <scope>NUCLEOTIDE SEQUENCE [LARGE SCALE GENOMIC DNA]</scope>
    <source>
        <strain evidence="1 2">FoC_Fus2</strain>
    </source>
</reference>
<evidence type="ECO:0000313" key="1">
    <source>
        <dbReference type="EMBL" id="RKK29498.1"/>
    </source>
</evidence>
<dbReference type="Proteomes" id="UP000270866">
    <property type="component" value="Chromosome 1"/>
</dbReference>
<gene>
    <name evidence="1" type="ORF">BFJ65_g1417</name>
</gene>
<dbReference type="EMBL" id="MRCU01000001">
    <property type="protein sequence ID" value="RKK29498.1"/>
    <property type="molecule type" value="Genomic_DNA"/>
</dbReference>
<name>A0A3L6P6K0_FUSOX</name>
<sequence>MLKSLKISASPEIVCAVLSRCVPKIPEAVNLDGEYSTRTYIELARRCSSFRSQHSLKKLNISPNLHGPLLDEQIILGVKTHFEGLTCLNIQGRSDELWDSWWTTTVSVSHLLQKLVISKDKLSHVLKKLAST</sequence>
<organism evidence="1 2">
    <name type="scientific">Fusarium oxysporum f. sp. cepae</name>
    <dbReference type="NCBI Taxonomy" id="396571"/>
    <lineage>
        <taxon>Eukaryota</taxon>
        <taxon>Fungi</taxon>
        <taxon>Dikarya</taxon>
        <taxon>Ascomycota</taxon>
        <taxon>Pezizomycotina</taxon>
        <taxon>Sordariomycetes</taxon>
        <taxon>Hypocreomycetidae</taxon>
        <taxon>Hypocreales</taxon>
        <taxon>Nectriaceae</taxon>
        <taxon>Fusarium</taxon>
        <taxon>Fusarium oxysporum species complex</taxon>
    </lineage>
</organism>
<dbReference type="AlphaFoldDB" id="A0A3L6P6K0"/>
<comment type="caution">
    <text evidence="1">The sequence shown here is derived from an EMBL/GenBank/DDBJ whole genome shotgun (WGS) entry which is preliminary data.</text>
</comment>
<accession>A0A3L6P6K0</accession>